<dbReference type="EMBL" id="JH393258">
    <property type="protein sequence ID" value="EHJ92515.1"/>
    <property type="molecule type" value="Genomic_DNA"/>
</dbReference>
<dbReference type="OrthoDB" id="9772407at2"/>
<evidence type="ECO:0000313" key="5">
    <source>
        <dbReference type="Proteomes" id="UP000005756"/>
    </source>
</evidence>
<evidence type="ECO:0000313" key="3">
    <source>
        <dbReference type="EMBL" id="EHJ92515.1"/>
    </source>
</evidence>
<sequence>MQKRTLGSDFTISAIGLGCMGMSEFYGPRNDSESLQVLTRAVEVGIDFFDTADMYGPHHNEELIGRFLASHKPKVRIATKFGIVRNPGEYQRSLDSSARYAQQACEASLKRLGVEQIDLYYVHRINPETPIEETMEGLKQLVKEGKIAHIGLCEVSANTLRRAHAVHPVTAVQTEYSLWTRDVEQAVLPTCQELGIGFVPYSPLGRGFLTGKLQENADFGEDDFRPNLPRFSEQAMHANRRIADVIGEMAAHKGCTPAQLSLAWLLSKGDNIVPIPGTKRLRYLEENAAAASISLTADEQQQLEADTEHLPVTGERYTPEGMKGVNA</sequence>
<gene>
    <name evidence="4" type="ORF">CE457_13425</name>
    <name evidence="3" type="ORF">KUC_2471</name>
</gene>
<dbReference type="RefSeq" id="WP_007113424.1">
    <property type="nucleotide sequence ID" value="NZ_JH393258.1"/>
</dbReference>
<dbReference type="CDD" id="cd19076">
    <property type="entry name" value="AKR_AKR13A_13D"/>
    <property type="match status" value="1"/>
</dbReference>
<dbReference type="Pfam" id="PF00248">
    <property type="entry name" value="Aldo_ket_red"/>
    <property type="match status" value="1"/>
</dbReference>
<dbReference type="PANTHER" id="PTHR43625:SF40">
    <property type="entry name" value="ALDO-KETO REDUCTASE YAKC [NADP(+)]"/>
    <property type="match status" value="1"/>
</dbReference>
<keyword evidence="1" id="KW-0560">Oxidoreductase</keyword>
<dbReference type="Proteomes" id="UP000216538">
    <property type="component" value="Unassembled WGS sequence"/>
</dbReference>
<dbReference type="Proteomes" id="UP000005756">
    <property type="component" value="Unassembled WGS sequence"/>
</dbReference>
<accession>A0A265DW96</accession>
<reference evidence="4 6" key="2">
    <citation type="submission" date="2017-07" db="EMBL/GenBank/DDBJ databases">
        <title>Shotgun whole genome sequences of three halophilic bacterial isolates.</title>
        <authorList>
            <person name="Pozzo T."/>
            <person name="Higdon S.M."/>
            <person name="Quillaguaman J."/>
        </authorList>
    </citation>
    <scope>NUCLEOTIDE SEQUENCE [LARGE SCALE GENOMIC DNA]</scope>
    <source>
        <strain evidence="4 6">LC1</strain>
    </source>
</reference>
<feature type="domain" description="NADP-dependent oxidoreductase" evidence="2">
    <location>
        <begin position="15"/>
        <end position="304"/>
    </location>
</feature>
<dbReference type="InterPro" id="IPR023210">
    <property type="entry name" value="NADP_OxRdtase_dom"/>
</dbReference>
<dbReference type="SUPFAM" id="SSF51430">
    <property type="entry name" value="NAD(P)-linked oxidoreductase"/>
    <property type="match status" value="1"/>
</dbReference>
<dbReference type="PANTHER" id="PTHR43625">
    <property type="entry name" value="AFLATOXIN B1 ALDEHYDE REDUCTASE"/>
    <property type="match status" value="1"/>
</dbReference>
<dbReference type="AlphaFoldDB" id="A0A265DW96"/>
<dbReference type="InterPro" id="IPR036812">
    <property type="entry name" value="NAD(P)_OxRdtase_dom_sf"/>
</dbReference>
<dbReference type="GO" id="GO:0005737">
    <property type="term" value="C:cytoplasm"/>
    <property type="evidence" value="ECO:0007669"/>
    <property type="project" value="TreeGrafter"/>
</dbReference>
<proteinExistence type="predicted"/>
<reference evidence="3 5" key="1">
    <citation type="submission" date="2011-10" db="EMBL/GenBank/DDBJ databases">
        <authorList>
            <person name="Quillaguamn J."/>
            <person name="Guzmn D."/>
            <person name="Balderrama-Subieta A."/>
            <person name="Cardona-Ortuo C."/>
            <person name="Guevara-Martnez M."/>
            <person name="Callisaya-Quispe N."/>
        </authorList>
    </citation>
    <scope>NUCLEOTIDE SEQUENCE [LARGE SCALE GENOMIC DNA]</scope>
    <source>
        <strain evidence="3 5">LC1</strain>
    </source>
</reference>
<dbReference type="EMBL" id="NPEY01000009">
    <property type="protein sequence ID" value="OZT73599.1"/>
    <property type="molecule type" value="Genomic_DNA"/>
</dbReference>
<evidence type="ECO:0000259" key="2">
    <source>
        <dbReference type="Pfam" id="PF00248"/>
    </source>
</evidence>
<dbReference type="Gene3D" id="3.20.20.100">
    <property type="entry name" value="NADP-dependent oxidoreductase domain"/>
    <property type="match status" value="1"/>
</dbReference>
<dbReference type="STRING" id="1072583.KUC_2471"/>
<organism evidence="3 5">
    <name type="scientific">Vreelandella boliviensis LC1</name>
    <dbReference type="NCBI Taxonomy" id="1072583"/>
    <lineage>
        <taxon>Bacteria</taxon>
        <taxon>Pseudomonadati</taxon>
        <taxon>Pseudomonadota</taxon>
        <taxon>Gammaproteobacteria</taxon>
        <taxon>Oceanospirillales</taxon>
        <taxon>Halomonadaceae</taxon>
        <taxon>Vreelandella</taxon>
    </lineage>
</organism>
<evidence type="ECO:0000256" key="1">
    <source>
        <dbReference type="ARBA" id="ARBA00023002"/>
    </source>
</evidence>
<dbReference type="GO" id="GO:0016491">
    <property type="term" value="F:oxidoreductase activity"/>
    <property type="evidence" value="ECO:0007669"/>
    <property type="project" value="UniProtKB-KW"/>
</dbReference>
<keyword evidence="6" id="KW-1185">Reference proteome</keyword>
<evidence type="ECO:0000313" key="4">
    <source>
        <dbReference type="EMBL" id="OZT73599.1"/>
    </source>
</evidence>
<name>A0A265DW96_9GAMM</name>
<protein>
    <submittedName>
        <fullName evidence="4">Aldo/keto reductase</fullName>
    </submittedName>
    <submittedName>
        <fullName evidence="3">Auxin-induced protein</fullName>
    </submittedName>
</protein>
<evidence type="ECO:0000313" key="6">
    <source>
        <dbReference type="Proteomes" id="UP000216538"/>
    </source>
</evidence>
<dbReference type="InterPro" id="IPR050791">
    <property type="entry name" value="Aldo-Keto_reductase"/>
</dbReference>